<comment type="caution">
    <text evidence="1">The sequence shown here is derived from an EMBL/GenBank/DDBJ whole genome shotgun (WGS) entry which is preliminary data.</text>
</comment>
<gene>
    <name evidence="1" type="ORF">ACH5RR_019287</name>
</gene>
<dbReference type="AlphaFoldDB" id="A0ABD2ZQ71"/>
<keyword evidence="2" id="KW-1185">Reference proteome</keyword>
<dbReference type="SUPFAM" id="SSF54529">
    <property type="entry name" value="Mitochondrial glycoprotein MAM33-like"/>
    <property type="match status" value="1"/>
</dbReference>
<dbReference type="InterPro" id="IPR036561">
    <property type="entry name" value="MAM33_sf"/>
</dbReference>
<organism evidence="1 2">
    <name type="scientific">Cinchona calisaya</name>
    <dbReference type="NCBI Taxonomy" id="153742"/>
    <lineage>
        <taxon>Eukaryota</taxon>
        <taxon>Viridiplantae</taxon>
        <taxon>Streptophyta</taxon>
        <taxon>Embryophyta</taxon>
        <taxon>Tracheophyta</taxon>
        <taxon>Spermatophyta</taxon>
        <taxon>Magnoliopsida</taxon>
        <taxon>eudicotyledons</taxon>
        <taxon>Gunneridae</taxon>
        <taxon>Pentapetalae</taxon>
        <taxon>asterids</taxon>
        <taxon>lamiids</taxon>
        <taxon>Gentianales</taxon>
        <taxon>Rubiaceae</taxon>
        <taxon>Cinchonoideae</taxon>
        <taxon>Cinchoneae</taxon>
        <taxon>Cinchona</taxon>
    </lineage>
</organism>
<dbReference type="PANTHER" id="PTHR10826">
    <property type="entry name" value="COMPLEMENT COMPONENT 1"/>
    <property type="match status" value="1"/>
</dbReference>
<dbReference type="Gene3D" id="3.10.280.10">
    <property type="entry name" value="Mitochondrial glycoprotein"/>
    <property type="match status" value="1"/>
</dbReference>
<name>A0ABD2ZQ71_9GENT</name>
<dbReference type="PANTHER" id="PTHR10826:SF41">
    <property type="entry name" value="MITOCHONDRIAL GLYCOPROTEIN FAMILY PROTEIN"/>
    <property type="match status" value="1"/>
</dbReference>
<reference evidence="1 2" key="1">
    <citation type="submission" date="2024-11" db="EMBL/GenBank/DDBJ databases">
        <title>A near-complete genome assembly of Cinchona calisaya.</title>
        <authorList>
            <person name="Lian D.C."/>
            <person name="Zhao X.W."/>
            <person name="Wei L."/>
        </authorList>
    </citation>
    <scope>NUCLEOTIDE SEQUENCE [LARGE SCALE GENOMIC DNA]</scope>
    <source>
        <tissue evidence="1">Nenye</tissue>
    </source>
</reference>
<dbReference type="InterPro" id="IPR003428">
    <property type="entry name" value="MAM33"/>
</dbReference>
<protein>
    <recommendedName>
        <fullName evidence="3">Mitochondrial glycoprotein</fullName>
    </recommendedName>
</protein>
<evidence type="ECO:0000313" key="2">
    <source>
        <dbReference type="Proteomes" id="UP001630127"/>
    </source>
</evidence>
<accession>A0ABD2ZQ71</accession>
<evidence type="ECO:0008006" key="3">
    <source>
        <dbReference type="Google" id="ProtNLM"/>
    </source>
</evidence>
<proteinExistence type="predicted"/>
<dbReference type="EMBL" id="JBJUIK010000008">
    <property type="protein sequence ID" value="KAL3521138.1"/>
    <property type="molecule type" value="Genomic_DNA"/>
</dbReference>
<evidence type="ECO:0000313" key="1">
    <source>
        <dbReference type="EMBL" id="KAL3521138.1"/>
    </source>
</evidence>
<dbReference type="Proteomes" id="UP001630127">
    <property type="component" value="Unassembled WGS sequence"/>
</dbReference>
<sequence length="209" mass="23342">MALTNALRRAASQVVPSAVQVKEIPPSFPFKLQDNPGLYNATLTREYQGETIVVEVPIPFFGEYADNDDDDGDEKGAQTQSELPLEVIVSKSCGPCLRFGCTAFPDDIVIDSLSFRDPDISEDQIGYAGPGFSEFSEKLQKAFHKYLEISGVNPSTTIFLLEYMINKDDREYVKWLKNLKKFVVEAELNGSLSKEQGGYDIYISISLYL</sequence>
<dbReference type="Pfam" id="PF02330">
    <property type="entry name" value="MAM33"/>
    <property type="match status" value="1"/>
</dbReference>